<dbReference type="EMBL" id="VFMM01000004">
    <property type="protein sequence ID" value="TQI99870.1"/>
    <property type="molecule type" value="Genomic_DNA"/>
</dbReference>
<evidence type="ECO:0000259" key="1">
    <source>
        <dbReference type="Pfam" id="PF14534"/>
    </source>
</evidence>
<accession>A0A542D9W7</accession>
<gene>
    <name evidence="2" type="ORF">FB475_6858</name>
</gene>
<dbReference type="RefSeq" id="WP_141862194.1">
    <property type="nucleotide sequence ID" value="NZ_BAAAKA010000027.1"/>
</dbReference>
<dbReference type="InterPro" id="IPR032710">
    <property type="entry name" value="NTF2-like_dom_sf"/>
</dbReference>
<dbReference type="Gene3D" id="3.10.450.50">
    <property type="match status" value="1"/>
</dbReference>
<dbReference type="Proteomes" id="UP000316298">
    <property type="component" value="Unassembled WGS sequence"/>
</dbReference>
<reference evidence="2 3" key="1">
    <citation type="submission" date="2019-06" db="EMBL/GenBank/DDBJ databases">
        <title>Sequencing the genomes of 1000 actinobacteria strains.</title>
        <authorList>
            <person name="Klenk H.-P."/>
        </authorList>
    </citation>
    <scope>NUCLEOTIDE SEQUENCE [LARGE SCALE GENOMIC DNA]</scope>
    <source>
        <strain evidence="2 3">DSM 17305</strain>
    </source>
</reference>
<dbReference type="AlphaFoldDB" id="A0A542D9W7"/>
<dbReference type="Pfam" id="PF14534">
    <property type="entry name" value="DUF4440"/>
    <property type="match status" value="1"/>
</dbReference>
<protein>
    <submittedName>
        <fullName evidence="2">Uncharacterized protein DUF4440</fullName>
    </submittedName>
</protein>
<name>A0A542D9W7_9ACTN</name>
<organism evidence="2 3">
    <name type="scientific">Kribbella jejuensis</name>
    <dbReference type="NCBI Taxonomy" id="236068"/>
    <lineage>
        <taxon>Bacteria</taxon>
        <taxon>Bacillati</taxon>
        <taxon>Actinomycetota</taxon>
        <taxon>Actinomycetes</taxon>
        <taxon>Propionibacteriales</taxon>
        <taxon>Kribbellaceae</taxon>
        <taxon>Kribbella</taxon>
    </lineage>
</organism>
<proteinExistence type="predicted"/>
<evidence type="ECO:0000313" key="3">
    <source>
        <dbReference type="Proteomes" id="UP000316298"/>
    </source>
</evidence>
<dbReference type="OrthoDB" id="582586at2"/>
<keyword evidence="3" id="KW-1185">Reference proteome</keyword>
<comment type="caution">
    <text evidence="2">The sequence shown here is derived from an EMBL/GenBank/DDBJ whole genome shotgun (WGS) entry which is preliminary data.</text>
</comment>
<dbReference type="InterPro" id="IPR027843">
    <property type="entry name" value="DUF4440"/>
</dbReference>
<evidence type="ECO:0000313" key="2">
    <source>
        <dbReference type="EMBL" id="TQI99870.1"/>
    </source>
</evidence>
<sequence length="125" mass="13904">MSVHEELSELEELLWKANREGDGAFYQKYLRDDAIAVSRFGVIDKATAVPGITANHNPYLRTERTGERMIVVDEHTAVVTYHVDVTVLVDGNEVRAPSYASTVWTNASGEWLVAFHQQTALDGGQ</sequence>
<dbReference type="SUPFAM" id="SSF54427">
    <property type="entry name" value="NTF2-like"/>
    <property type="match status" value="1"/>
</dbReference>
<feature type="domain" description="DUF4440" evidence="1">
    <location>
        <begin position="8"/>
        <end position="112"/>
    </location>
</feature>